<dbReference type="AlphaFoldDB" id="A0A1A9NFM4"/>
<gene>
    <name evidence="1" type="ORF">A6V37_15505</name>
</gene>
<name>A0A1A9NFM4_9BURK</name>
<evidence type="ECO:0000313" key="1">
    <source>
        <dbReference type="EMBL" id="OAJ65363.1"/>
    </source>
</evidence>
<evidence type="ECO:0008006" key="3">
    <source>
        <dbReference type="Google" id="ProtNLM"/>
    </source>
</evidence>
<protein>
    <recommendedName>
        <fullName evidence="3">Amidase domain-containing protein</fullName>
    </recommendedName>
</protein>
<comment type="caution">
    <text evidence="1">The sequence shown here is derived from an EMBL/GenBank/DDBJ whole genome shotgun (WGS) entry which is preliminary data.</text>
</comment>
<dbReference type="InterPro" id="IPR036928">
    <property type="entry name" value="AS_sf"/>
</dbReference>
<organism evidence="1 2">
    <name type="scientific">Paraburkholderia ginsengiterrae</name>
    <dbReference type="NCBI Taxonomy" id="1462993"/>
    <lineage>
        <taxon>Bacteria</taxon>
        <taxon>Pseudomonadati</taxon>
        <taxon>Pseudomonadota</taxon>
        <taxon>Betaproteobacteria</taxon>
        <taxon>Burkholderiales</taxon>
        <taxon>Burkholderiaceae</taxon>
        <taxon>Paraburkholderia</taxon>
    </lineage>
</organism>
<dbReference type="EMBL" id="LXKA01000044">
    <property type="protein sequence ID" value="OAJ65363.1"/>
    <property type="molecule type" value="Genomic_DNA"/>
</dbReference>
<accession>A0A1A9NFM4</accession>
<dbReference type="Gene3D" id="3.90.1300.10">
    <property type="entry name" value="Amidase signature (AS) domain"/>
    <property type="match status" value="1"/>
</dbReference>
<dbReference type="STRING" id="1462993.A6V36_23750"/>
<sequence>MTRQWRLFLAWYPVLLLRVSAELPFPDGLDLQGDAAFQRVWEAQLTLRALPAMGLPGLTVSTNLVGSVPVGVQIVAAHWEDLCLQADNAIEAQGTPPSPIDPMT</sequence>
<dbReference type="Proteomes" id="UP000078116">
    <property type="component" value="Unassembled WGS sequence"/>
</dbReference>
<reference evidence="1 2" key="1">
    <citation type="submission" date="2016-04" db="EMBL/GenBank/DDBJ databases">
        <title>Reclassification of Paraburkholderia panaciterrae (Farh et al. 2015) Dobritsa &amp; Samadpour 2016 as a later homotypic synonym of Paraburkholderia ginsengiterrae (Farh et al. 2015) Dobritsa &amp; Samadpour 2016.</title>
        <authorList>
            <person name="Dobritsa A.P."/>
            <person name="Kutumbaka K."/>
            <person name="Samadpour M."/>
        </authorList>
    </citation>
    <scope>NUCLEOTIDE SEQUENCE [LARGE SCALE GENOMIC DNA]</scope>
    <source>
        <strain evidence="1 2">DCY85</strain>
    </source>
</reference>
<proteinExistence type="predicted"/>
<evidence type="ECO:0000313" key="2">
    <source>
        <dbReference type="Proteomes" id="UP000078116"/>
    </source>
</evidence>
<dbReference type="SUPFAM" id="SSF75304">
    <property type="entry name" value="Amidase signature (AS) enzymes"/>
    <property type="match status" value="1"/>
</dbReference>